<protein>
    <recommendedName>
        <fullName evidence="1">Chitin synthase</fullName>
        <ecNumber evidence="1">2.4.1.16</ecNumber>
    </recommendedName>
</protein>
<feature type="non-terminal residue" evidence="2">
    <location>
        <position position="1"/>
    </location>
</feature>
<keyword evidence="3" id="KW-1185">Reference proteome</keyword>
<accession>A0A9N9K370</accession>
<dbReference type="Pfam" id="PF01644">
    <property type="entry name" value="Chitin_synth_1"/>
    <property type="match status" value="1"/>
</dbReference>
<keyword evidence="1" id="KW-0961">Cell wall biogenesis/degradation</keyword>
<evidence type="ECO:0000256" key="1">
    <source>
        <dbReference type="RuleBase" id="RU366040"/>
    </source>
</evidence>
<dbReference type="EC" id="2.4.1.16" evidence="1"/>
<keyword evidence="1" id="KW-0472">Membrane</keyword>
<comment type="catalytic activity">
    <reaction evidence="1">
        <text>[(1-&gt;4)-N-acetyl-beta-D-glucosaminyl](n) + UDP-N-acetyl-alpha-D-glucosamine = [(1-&gt;4)-N-acetyl-beta-D-glucosaminyl](n+1) + UDP + H(+)</text>
        <dbReference type="Rhea" id="RHEA:16637"/>
        <dbReference type="Rhea" id="RHEA-COMP:9593"/>
        <dbReference type="Rhea" id="RHEA-COMP:9595"/>
        <dbReference type="ChEBI" id="CHEBI:15378"/>
        <dbReference type="ChEBI" id="CHEBI:17029"/>
        <dbReference type="ChEBI" id="CHEBI:57705"/>
        <dbReference type="ChEBI" id="CHEBI:58223"/>
        <dbReference type="EC" id="2.4.1.16"/>
    </reaction>
</comment>
<keyword evidence="1" id="KW-0808">Transferase</keyword>
<comment type="caution">
    <text evidence="2">The sequence shown here is derived from an EMBL/GenBank/DDBJ whole genome shotgun (WGS) entry which is preliminary data.</text>
</comment>
<feature type="non-terminal residue" evidence="2">
    <location>
        <position position="162"/>
    </location>
</feature>
<name>A0A9N9K370_9GLOM</name>
<comment type="similarity">
    <text evidence="1">Belongs to the chitin synthase family.</text>
</comment>
<dbReference type="AlphaFoldDB" id="A0A9N9K370"/>
<organism evidence="2 3">
    <name type="scientific">Dentiscutata erythropus</name>
    <dbReference type="NCBI Taxonomy" id="1348616"/>
    <lineage>
        <taxon>Eukaryota</taxon>
        <taxon>Fungi</taxon>
        <taxon>Fungi incertae sedis</taxon>
        <taxon>Mucoromycota</taxon>
        <taxon>Glomeromycotina</taxon>
        <taxon>Glomeromycetes</taxon>
        <taxon>Diversisporales</taxon>
        <taxon>Gigasporaceae</taxon>
        <taxon>Dentiscutata</taxon>
    </lineage>
</organism>
<keyword evidence="1" id="KW-0328">Glycosyltransferase</keyword>
<reference evidence="2" key="1">
    <citation type="submission" date="2021-06" db="EMBL/GenBank/DDBJ databases">
        <authorList>
            <person name="Kallberg Y."/>
            <person name="Tangrot J."/>
            <person name="Rosling A."/>
        </authorList>
    </citation>
    <scope>NUCLEOTIDE SEQUENCE</scope>
    <source>
        <strain evidence="2">MA453B</strain>
    </source>
</reference>
<keyword evidence="1" id="KW-1003">Cell membrane</keyword>
<dbReference type="EMBL" id="CAJVPY010039359">
    <property type="protein sequence ID" value="CAG8804795.1"/>
    <property type="molecule type" value="Genomic_DNA"/>
</dbReference>
<sequence length="162" mass="19018">DFSAYRYLALQDIISSAKVTSNNNNTLTANNYLTRNNVICFELISKCNSYWILHYEALCKAEVDVSNNLPKMIQQHFCSLNEYFYTSFYAISHFYCIWRSGHSRFFQQALINNGFTKPPSYSYNYSDFRYEFNGKGYSSSANFNNNTWCNCDYYNDGTRICN</sequence>
<comment type="function">
    <text evidence="1">Polymerizes chitin, a structural polymer of the cell wall and septum, by transferring the sugar moiety of UDP-GlcNAc to the non-reducing end of the growing chitin polymer.</text>
</comment>
<proteinExistence type="inferred from homology"/>
<comment type="subcellular location">
    <subcellularLocation>
        <location evidence="1">Cell membrane</location>
        <topology evidence="1">Multi-pass membrane protein</topology>
    </subcellularLocation>
</comment>
<gene>
    <name evidence="2" type="ORF">DERYTH_LOCUS24171</name>
</gene>
<evidence type="ECO:0000313" key="3">
    <source>
        <dbReference type="Proteomes" id="UP000789405"/>
    </source>
</evidence>
<dbReference type="Proteomes" id="UP000789405">
    <property type="component" value="Unassembled WGS sequence"/>
</dbReference>
<evidence type="ECO:0000313" key="2">
    <source>
        <dbReference type="EMBL" id="CAG8804795.1"/>
    </source>
</evidence>